<name>A0A645EEH4_9ZZZZ</name>
<protein>
    <submittedName>
        <fullName evidence="1">Uncharacterized protein</fullName>
    </submittedName>
</protein>
<organism evidence="1">
    <name type="scientific">bioreactor metagenome</name>
    <dbReference type="NCBI Taxonomy" id="1076179"/>
    <lineage>
        <taxon>unclassified sequences</taxon>
        <taxon>metagenomes</taxon>
        <taxon>ecological metagenomes</taxon>
    </lineage>
</organism>
<dbReference type="EMBL" id="VSSQ01045124">
    <property type="protein sequence ID" value="MPM99002.1"/>
    <property type="molecule type" value="Genomic_DNA"/>
</dbReference>
<proteinExistence type="predicted"/>
<evidence type="ECO:0000313" key="1">
    <source>
        <dbReference type="EMBL" id="MPM99002.1"/>
    </source>
</evidence>
<dbReference type="AlphaFoldDB" id="A0A645EEH4"/>
<comment type="caution">
    <text evidence="1">The sequence shown here is derived from an EMBL/GenBank/DDBJ whole genome shotgun (WGS) entry which is preliminary data.</text>
</comment>
<gene>
    <name evidence="1" type="ORF">SDC9_146192</name>
</gene>
<sequence length="128" mass="14329">MTPIREAAQSKGEPSPKASCHCTVSILCISTPVDWISLTARPGTSRPNHRMVFTLQSQVRYRLLISHWKEIMLSKTASSVGIDTIIGSGFTKVRFDDINPEFQERFQLGPVPLDSLRVCKIQNGILHH</sequence>
<reference evidence="1" key="1">
    <citation type="submission" date="2019-08" db="EMBL/GenBank/DDBJ databases">
        <authorList>
            <person name="Kucharzyk K."/>
            <person name="Murdoch R.W."/>
            <person name="Higgins S."/>
            <person name="Loffler F."/>
        </authorList>
    </citation>
    <scope>NUCLEOTIDE SEQUENCE</scope>
</reference>
<accession>A0A645EEH4</accession>